<dbReference type="EMBL" id="CP036278">
    <property type="protein sequence ID" value="QDU55049.1"/>
    <property type="molecule type" value="Genomic_DNA"/>
</dbReference>
<dbReference type="GO" id="GO:0102318">
    <property type="term" value="F:2-deoxystreptamine glucosyltransferase activity"/>
    <property type="evidence" value="ECO:0007669"/>
    <property type="project" value="UniProtKB-EC"/>
</dbReference>
<keyword evidence="2" id="KW-0808">Transferase</keyword>
<sequence length="425" mass="47072">MNPLIIAEAANPEWVSVPLVGWSHARAIQKVIGGHLVTQIRNAEAIERSGVDPSEFTAIDSEAVASAMWKIGDFLSGDAGKGWTTKMAASALPYYYFERLLWKQFGPRIKSGEFSLVHRVTPLSPTMPSLIARKCAKHRVPFVVGPLNGGLPWPREFDAERRREREWLSYLRSAYKLLPYYRSTRKYASAIICGSQHTLAQMPAWAKDKIIYLPENGVDLDRFSGQRSHTAALPIKAVFLGRLVPYKGCDIVLESAAELIKQGKLILEIVGDGPERQALENQTAELGIQHGVTFAGNVPHEQVVDKLVNKDLLTFPSIREFGGGVILEAMTVGLPSMAVNYGGPAELMTASTAFPIELGSRSEIVDRMRAGLEQVVSNPTIIAEKSQACVDRVRKLFTWEAKARQIEQIYSWVLGKTEKPTISFE</sequence>
<dbReference type="Gene3D" id="3.40.50.2000">
    <property type="entry name" value="Glycogen Phosphorylase B"/>
    <property type="match status" value="2"/>
</dbReference>
<dbReference type="Proteomes" id="UP000315750">
    <property type="component" value="Chromosome"/>
</dbReference>
<dbReference type="AlphaFoldDB" id="A0A518AJZ4"/>
<dbReference type="KEGG" id="amuc:Pan181_12350"/>
<dbReference type="OrthoDB" id="9790710at2"/>
<evidence type="ECO:0000313" key="2">
    <source>
        <dbReference type="EMBL" id="QDU55049.1"/>
    </source>
</evidence>
<proteinExistence type="predicted"/>
<keyword evidence="2" id="KW-0328">Glycosyltransferase</keyword>
<evidence type="ECO:0000313" key="3">
    <source>
        <dbReference type="Proteomes" id="UP000315750"/>
    </source>
</evidence>
<feature type="domain" description="Glycosyl transferase family 1" evidence="1">
    <location>
        <begin position="235"/>
        <end position="368"/>
    </location>
</feature>
<keyword evidence="3" id="KW-1185">Reference proteome</keyword>
<name>A0A518AJZ4_9BACT</name>
<dbReference type="InterPro" id="IPR001296">
    <property type="entry name" value="Glyco_trans_1"/>
</dbReference>
<dbReference type="CDD" id="cd03801">
    <property type="entry name" value="GT4_PimA-like"/>
    <property type="match status" value="1"/>
</dbReference>
<dbReference type="SUPFAM" id="SSF53756">
    <property type="entry name" value="UDP-Glycosyltransferase/glycogen phosphorylase"/>
    <property type="match status" value="1"/>
</dbReference>
<gene>
    <name evidence="2" type="primary">kanF_1</name>
    <name evidence="2" type="ORF">Pan181_12350</name>
</gene>
<dbReference type="Pfam" id="PF00534">
    <property type="entry name" value="Glycos_transf_1"/>
    <property type="match status" value="1"/>
</dbReference>
<dbReference type="PANTHER" id="PTHR45947">
    <property type="entry name" value="SULFOQUINOVOSYL TRANSFERASE SQD2"/>
    <property type="match status" value="1"/>
</dbReference>
<evidence type="ECO:0000259" key="1">
    <source>
        <dbReference type="Pfam" id="PF00534"/>
    </source>
</evidence>
<dbReference type="RefSeq" id="WP_145245950.1">
    <property type="nucleotide sequence ID" value="NZ_CP036278.1"/>
</dbReference>
<reference evidence="2 3" key="1">
    <citation type="submission" date="2019-02" db="EMBL/GenBank/DDBJ databases">
        <title>Deep-cultivation of Planctomycetes and their phenomic and genomic characterization uncovers novel biology.</title>
        <authorList>
            <person name="Wiegand S."/>
            <person name="Jogler M."/>
            <person name="Boedeker C."/>
            <person name="Pinto D."/>
            <person name="Vollmers J."/>
            <person name="Rivas-Marin E."/>
            <person name="Kohn T."/>
            <person name="Peeters S.H."/>
            <person name="Heuer A."/>
            <person name="Rast P."/>
            <person name="Oberbeckmann S."/>
            <person name="Bunk B."/>
            <person name="Jeske O."/>
            <person name="Meyerdierks A."/>
            <person name="Storesund J.E."/>
            <person name="Kallscheuer N."/>
            <person name="Luecker S."/>
            <person name="Lage O.M."/>
            <person name="Pohl T."/>
            <person name="Merkel B.J."/>
            <person name="Hornburger P."/>
            <person name="Mueller R.-W."/>
            <person name="Bruemmer F."/>
            <person name="Labrenz M."/>
            <person name="Spormann A.M."/>
            <person name="Op den Camp H."/>
            <person name="Overmann J."/>
            <person name="Amann R."/>
            <person name="Jetten M.S.M."/>
            <person name="Mascher T."/>
            <person name="Medema M.H."/>
            <person name="Devos D.P."/>
            <person name="Kaster A.-K."/>
            <person name="Ovreas L."/>
            <person name="Rohde M."/>
            <person name="Galperin M.Y."/>
            <person name="Jogler C."/>
        </authorList>
    </citation>
    <scope>NUCLEOTIDE SEQUENCE [LARGE SCALE GENOMIC DNA]</scope>
    <source>
        <strain evidence="2 3">Pan181</strain>
    </source>
</reference>
<accession>A0A518AJZ4</accession>
<dbReference type="EC" id="2.4.1.284" evidence="2"/>
<protein>
    <submittedName>
        <fullName evidence="2">2-deoxystreptamine glucosyltransferase</fullName>
        <ecNumber evidence="2">2.4.1.284</ecNumber>
    </submittedName>
</protein>
<organism evidence="2 3">
    <name type="scientific">Aeoliella mucimassa</name>
    <dbReference type="NCBI Taxonomy" id="2527972"/>
    <lineage>
        <taxon>Bacteria</taxon>
        <taxon>Pseudomonadati</taxon>
        <taxon>Planctomycetota</taxon>
        <taxon>Planctomycetia</taxon>
        <taxon>Pirellulales</taxon>
        <taxon>Lacipirellulaceae</taxon>
        <taxon>Aeoliella</taxon>
    </lineage>
</organism>
<dbReference type="PANTHER" id="PTHR45947:SF3">
    <property type="entry name" value="SULFOQUINOVOSYL TRANSFERASE SQD2"/>
    <property type="match status" value="1"/>
</dbReference>
<dbReference type="InterPro" id="IPR050194">
    <property type="entry name" value="Glycosyltransferase_grp1"/>
</dbReference>